<feature type="domain" description="Peptidase M20 dimerisation" evidence="1">
    <location>
        <begin position="205"/>
        <end position="298"/>
    </location>
</feature>
<gene>
    <name evidence="2" type="ORF">OO014_02275</name>
</gene>
<organism evidence="2 3">
    <name type="scientific">Intrasporangium calvum</name>
    <dbReference type="NCBI Taxonomy" id="53358"/>
    <lineage>
        <taxon>Bacteria</taxon>
        <taxon>Bacillati</taxon>
        <taxon>Actinomycetota</taxon>
        <taxon>Actinomycetes</taxon>
        <taxon>Micrococcales</taxon>
        <taxon>Intrasporangiaceae</taxon>
        <taxon>Intrasporangium</taxon>
    </lineage>
</organism>
<dbReference type="InterPro" id="IPR017439">
    <property type="entry name" value="Amidohydrolase"/>
</dbReference>
<sequence length="415" mass="43584">MSTWSRATGAAPSPSLEMARSIGSELVGLRRRLHQVPEIGLDLPQTQALVLEALEGLGLEVTTGRALSSVVAVLRGAAVPEGAPRPSVLLRGDMDALPVTEEVEVDYRSTNGAMHACGHDLHVAALVGAARILAERRDELAGDVVLMFQPGEEGPGGAAVMIEEGLLEASGTPVSAAYTLHVFSAEHSLGTWFGRPGPQMAAADEMTVRVIGQGGHGSQPHRASDPIPAACEMVLALQTRVTRGFDVFDPVVVTVGRFAAGTKDNIIPDDAVFEGTVRTLSTAARTQAIADIERACRGIAHAHGLEVEITWASGAYPVTVNDEAEFDLARDTVVDLFGADRWVDMANPELGSEDMAVVFEHVPGAYLNLSACATGDPELADDNHSPRAAFDDSVLPDAAAYLAEVALRRLAVAAP</sequence>
<dbReference type="Pfam" id="PF07687">
    <property type="entry name" value="M20_dimer"/>
    <property type="match status" value="1"/>
</dbReference>
<name>A0ABT5GCW4_9MICO</name>
<dbReference type="InterPro" id="IPR011650">
    <property type="entry name" value="Peptidase_M20_dimer"/>
</dbReference>
<evidence type="ECO:0000313" key="2">
    <source>
        <dbReference type="EMBL" id="MDC5696068.1"/>
    </source>
</evidence>
<dbReference type="Gene3D" id="3.30.70.360">
    <property type="match status" value="1"/>
</dbReference>
<dbReference type="SUPFAM" id="SSF55031">
    <property type="entry name" value="Bacterial exopeptidase dimerisation domain"/>
    <property type="match status" value="1"/>
</dbReference>
<evidence type="ECO:0000313" key="3">
    <source>
        <dbReference type="Proteomes" id="UP001150259"/>
    </source>
</evidence>
<dbReference type="Pfam" id="PF01546">
    <property type="entry name" value="Peptidase_M20"/>
    <property type="match status" value="1"/>
</dbReference>
<reference evidence="2 3" key="1">
    <citation type="submission" date="2022-11" db="EMBL/GenBank/DDBJ databases">
        <title>Anaerobic phenanthrene biodegradation by a DNRA strain PheN6.</title>
        <authorList>
            <person name="Zhang Z."/>
        </authorList>
    </citation>
    <scope>NUCLEOTIDE SEQUENCE [LARGE SCALE GENOMIC DNA]</scope>
    <source>
        <strain evidence="2 3">PheN6</strain>
    </source>
</reference>
<dbReference type="Gene3D" id="3.40.630.10">
    <property type="entry name" value="Zn peptidases"/>
    <property type="match status" value="1"/>
</dbReference>
<proteinExistence type="predicted"/>
<dbReference type="PANTHER" id="PTHR11014">
    <property type="entry name" value="PEPTIDASE M20 FAMILY MEMBER"/>
    <property type="match status" value="1"/>
</dbReference>
<comment type="caution">
    <text evidence="2">The sequence shown here is derived from an EMBL/GenBank/DDBJ whole genome shotgun (WGS) entry which is preliminary data.</text>
</comment>
<accession>A0ABT5GCW4</accession>
<dbReference type="InterPro" id="IPR002933">
    <property type="entry name" value="Peptidase_M20"/>
</dbReference>
<dbReference type="InterPro" id="IPR036264">
    <property type="entry name" value="Bact_exopeptidase_dim_dom"/>
</dbReference>
<dbReference type="NCBIfam" id="TIGR01891">
    <property type="entry name" value="amidohydrolases"/>
    <property type="match status" value="1"/>
</dbReference>
<dbReference type="PIRSF" id="PIRSF005962">
    <property type="entry name" value="Pept_M20D_amidohydro"/>
    <property type="match status" value="1"/>
</dbReference>
<dbReference type="EMBL" id="JAPFQL010000005">
    <property type="protein sequence ID" value="MDC5696068.1"/>
    <property type="molecule type" value="Genomic_DNA"/>
</dbReference>
<dbReference type="SUPFAM" id="SSF53187">
    <property type="entry name" value="Zn-dependent exopeptidases"/>
    <property type="match status" value="1"/>
</dbReference>
<evidence type="ECO:0000259" key="1">
    <source>
        <dbReference type="Pfam" id="PF07687"/>
    </source>
</evidence>
<dbReference type="PANTHER" id="PTHR11014:SF63">
    <property type="entry name" value="METALLOPEPTIDASE, PUTATIVE (AFU_ORTHOLOGUE AFUA_6G09600)-RELATED"/>
    <property type="match status" value="1"/>
</dbReference>
<protein>
    <submittedName>
        <fullName evidence="2">M20 family metallopeptidase</fullName>
    </submittedName>
</protein>
<dbReference type="CDD" id="cd03886">
    <property type="entry name" value="M20_Acy1"/>
    <property type="match status" value="1"/>
</dbReference>
<dbReference type="RefSeq" id="WP_272460645.1">
    <property type="nucleotide sequence ID" value="NZ_JAPFQL010000005.1"/>
</dbReference>
<dbReference type="Proteomes" id="UP001150259">
    <property type="component" value="Unassembled WGS sequence"/>
</dbReference>
<keyword evidence="3" id="KW-1185">Reference proteome</keyword>